<evidence type="ECO:0000313" key="8">
    <source>
        <dbReference type="Proteomes" id="UP000002318"/>
    </source>
</evidence>
<evidence type="ECO:0000313" key="7">
    <source>
        <dbReference type="EMBL" id="ADK82764.1"/>
    </source>
</evidence>
<gene>
    <name evidence="7" type="ordered locus">Spirs_3678</name>
</gene>
<proteinExistence type="inferred from homology"/>
<dbReference type="OrthoDB" id="1524959at2"/>
<dbReference type="InterPro" id="IPR003713">
    <property type="entry name" value="FliS"/>
</dbReference>
<dbReference type="NCBIfam" id="TIGR00208">
    <property type="entry name" value="fliS"/>
    <property type="match status" value="1"/>
</dbReference>
<dbReference type="Gene3D" id="1.20.120.340">
    <property type="entry name" value="Flagellar protein FliS"/>
    <property type="match status" value="1"/>
</dbReference>
<dbReference type="AlphaFoldDB" id="E1R7Q9"/>
<keyword evidence="4 6" id="KW-1005">Bacterial flagellum biogenesis</keyword>
<keyword evidence="8" id="KW-1185">Reference proteome</keyword>
<dbReference type="GO" id="GO:0071973">
    <property type="term" value="P:bacterial-type flagellum-dependent cell motility"/>
    <property type="evidence" value="ECO:0007669"/>
    <property type="project" value="TreeGrafter"/>
</dbReference>
<name>E1R7Q9_SEDSS</name>
<organism evidence="7 8">
    <name type="scientific">Sediminispirochaeta smaragdinae (strain DSM 11293 / JCM 15392 / SEBR 4228)</name>
    <name type="common">Spirochaeta smaragdinae</name>
    <dbReference type="NCBI Taxonomy" id="573413"/>
    <lineage>
        <taxon>Bacteria</taxon>
        <taxon>Pseudomonadati</taxon>
        <taxon>Spirochaetota</taxon>
        <taxon>Spirochaetia</taxon>
        <taxon>Spirochaetales</taxon>
        <taxon>Spirochaetaceae</taxon>
        <taxon>Sediminispirochaeta</taxon>
    </lineage>
</organism>
<accession>E1R7Q9</accession>
<comment type="similarity">
    <text evidence="2 6">Belongs to the FliS family.</text>
</comment>
<dbReference type="KEGG" id="ssm:Spirs_3678"/>
<dbReference type="PANTHER" id="PTHR34773">
    <property type="entry name" value="FLAGELLAR SECRETION CHAPERONE FLIS"/>
    <property type="match status" value="1"/>
</dbReference>
<dbReference type="Proteomes" id="UP000002318">
    <property type="component" value="Chromosome"/>
</dbReference>
<sequence>MNRYNGVNAYKTTSIKTAGGGKLIIMLYDEAIKQLEYAVKLLGAESKKYDAINAAILRAQDMVTELMVSLDFDQGGEIATGLFSLYTFFNRQMMEANLEKNSDKLSVVKNQLSELREAWDQIISGKASKSEGSSSGGINIAG</sequence>
<keyword evidence="5" id="KW-0143">Chaperone</keyword>
<keyword evidence="3 6" id="KW-0963">Cytoplasm</keyword>
<keyword evidence="7" id="KW-0969">Cilium</keyword>
<evidence type="ECO:0000256" key="3">
    <source>
        <dbReference type="ARBA" id="ARBA00022490"/>
    </source>
</evidence>
<dbReference type="CDD" id="cd16098">
    <property type="entry name" value="FliS"/>
    <property type="match status" value="1"/>
</dbReference>
<dbReference type="RefSeq" id="WP_013256223.1">
    <property type="nucleotide sequence ID" value="NC_014364.1"/>
</dbReference>
<keyword evidence="7" id="KW-0966">Cell projection</keyword>
<dbReference type="SUPFAM" id="SSF101116">
    <property type="entry name" value="Flagellar export chaperone FliS"/>
    <property type="match status" value="1"/>
</dbReference>
<evidence type="ECO:0000256" key="1">
    <source>
        <dbReference type="ARBA" id="ARBA00004514"/>
    </source>
</evidence>
<dbReference type="eggNOG" id="COG1516">
    <property type="taxonomic scope" value="Bacteria"/>
</dbReference>
<evidence type="ECO:0000256" key="2">
    <source>
        <dbReference type="ARBA" id="ARBA00008787"/>
    </source>
</evidence>
<dbReference type="GO" id="GO:0005829">
    <property type="term" value="C:cytosol"/>
    <property type="evidence" value="ECO:0007669"/>
    <property type="project" value="UniProtKB-SubCell"/>
</dbReference>
<dbReference type="GO" id="GO:0044780">
    <property type="term" value="P:bacterial-type flagellum assembly"/>
    <property type="evidence" value="ECO:0007669"/>
    <property type="project" value="InterPro"/>
</dbReference>
<dbReference type="PANTHER" id="PTHR34773:SF1">
    <property type="entry name" value="FLAGELLAR SECRETION CHAPERONE FLIS"/>
    <property type="match status" value="1"/>
</dbReference>
<dbReference type="STRING" id="573413.Spirs_3678"/>
<dbReference type="Pfam" id="PF02561">
    <property type="entry name" value="FliS"/>
    <property type="match status" value="1"/>
</dbReference>
<evidence type="ECO:0000256" key="6">
    <source>
        <dbReference type="PIRNR" id="PIRNR039090"/>
    </source>
</evidence>
<dbReference type="EMBL" id="CP002116">
    <property type="protein sequence ID" value="ADK82764.1"/>
    <property type="molecule type" value="Genomic_DNA"/>
</dbReference>
<dbReference type="PIRSF" id="PIRSF039090">
    <property type="entry name" value="Flis"/>
    <property type="match status" value="1"/>
</dbReference>
<evidence type="ECO:0000256" key="4">
    <source>
        <dbReference type="ARBA" id="ARBA00022795"/>
    </source>
</evidence>
<protein>
    <recommendedName>
        <fullName evidence="6">Flagellar secretion chaperone FliS</fullName>
    </recommendedName>
</protein>
<comment type="subcellular location">
    <subcellularLocation>
        <location evidence="1 6">Cytoplasm</location>
        <location evidence="1 6">Cytosol</location>
    </subcellularLocation>
</comment>
<dbReference type="HOGENOM" id="CLU_080373_3_0_12"/>
<reference evidence="7 8" key="1">
    <citation type="journal article" date="2010" name="Stand. Genomic Sci.">
        <title>Complete genome sequence of Spirochaeta smaragdinae type strain (SEBR 4228).</title>
        <authorList>
            <person name="Mavromatis K."/>
            <person name="Yasawong M."/>
            <person name="Chertkov O."/>
            <person name="Lapidus A."/>
            <person name="Lucas S."/>
            <person name="Nolan M."/>
            <person name="Del Rio T.G."/>
            <person name="Tice H."/>
            <person name="Cheng J.F."/>
            <person name="Pitluck S."/>
            <person name="Liolios K."/>
            <person name="Ivanova N."/>
            <person name="Tapia R."/>
            <person name="Han C."/>
            <person name="Bruce D."/>
            <person name="Goodwin L."/>
            <person name="Pati A."/>
            <person name="Chen A."/>
            <person name="Palaniappan K."/>
            <person name="Land M."/>
            <person name="Hauser L."/>
            <person name="Chang Y.J."/>
            <person name="Jeffries C.D."/>
            <person name="Detter J.C."/>
            <person name="Rohde M."/>
            <person name="Brambilla E."/>
            <person name="Spring S."/>
            <person name="Goker M."/>
            <person name="Sikorski J."/>
            <person name="Woyke T."/>
            <person name="Bristow J."/>
            <person name="Eisen J.A."/>
            <person name="Markowitz V."/>
            <person name="Hugenholtz P."/>
            <person name="Klenk H.P."/>
            <person name="Kyrpides N.C."/>
        </authorList>
    </citation>
    <scope>NUCLEOTIDE SEQUENCE [LARGE SCALE GENOMIC DNA]</scope>
    <source>
        <strain evidence="8">DSM 11293 / JCM 15392 / SEBR 4228</strain>
    </source>
</reference>
<evidence type="ECO:0000256" key="5">
    <source>
        <dbReference type="ARBA" id="ARBA00023186"/>
    </source>
</evidence>
<keyword evidence="7" id="KW-0282">Flagellum</keyword>
<dbReference type="InterPro" id="IPR036584">
    <property type="entry name" value="FliS_sf"/>
</dbReference>